<dbReference type="EMBL" id="JAPQKS010000002">
    <property type="protein sequence ID" value="KAJ5247727.1"/>
    <property type="molecule type" value="Genomic_DNA"/>
</dbReference>
<feature type="compositionally biased region" description="Basic residues" evidence="1">
    <location>
        <begin position="109"/>
        <end position="121"/>
    </location>
</feature>
<name>A0A9W9PKG7_9EURO</name>
<gene>
    <name evidence="2" type="ORF">N7468_002710</name>
</gene>
<feature type="region of interest" description="Disordered" evidence="1">
    <location>
        <begin position="94"/>
        <end position="167"/>
    </location>
</feature>
<evidence type="ECO:0000256" key="1">
    <source>
        <dbReference type="SAM" id="MobiDB-lite"/>
    </source>
</evidence>
<dbReference type="RefSeq" id="XP_058335148.1">
    <property type="nucleotide sequence ID" value="XM_058472007.1"/>
</dbReference>
<evidence type="ECO:0000313" key="2">
    <source>
        <dbReference type="EMBL" id="KAJ5247727.1"/>
    </source>
</evidence>
<dbReference type="GeneID" id="83199310"/>
<accession>A0A9W9PKG7</accession>
<reference evidence="2" key="2">
    <citation type="journal article" date="2023" name="IMA Fungus">
        <title>Comparative genomic study of the Penicillium genus elucidates a diverse pangenome and 15 lateral gene transfer events.</title>
        <authorList>
            <person name="Petersen C."/>
            <person name="Sorensen T."/>
            <person name="Nielsen M.R."/>
            <person name="Sondergaard T.E."/>
            <person name="Sorensen J.L."/>
            <person name="Fitzpatrick D.A."/>
            <person name="Frisvad J.C."/>
            <person name="Nielsen K.L."/>
        </authorList>
    </citation>
    <scope>NUCLEOTIDE SEQUENCE</scope>
    <source>
        <strain evidence="2">IBT 19713</strain>
    </source>
</reference>
<keyword evidence="3" id="KW-1185">Reference proteome</keyword>
<evidence type="ECO:0000313" key="3">
    <source>
        <dbReference type="Proteomes" id="UP001150941"/>
    </source>
</evidence>
<comment type="caution">
    <text evidence="2">The sequence shown here is derived from an EMBL/GenBank/DDBJ whole genome shotgun (WGS) entry which is preliminary data.</text>
</comment>
<reference evidence="2" key="1">
    <citation type="submission" date="2022-11" db="EMBL/GenBank/DDBJ databases">
        <authorList>
            <person name="Petersen C."/>
        </authorList>
    </citation>
    <scope>NUCLEOTIDE SEQUENCE</scope>
    <source>
        <strain evidence="2">IBT 19713</strain>
    </source>
</reference>
<feature type="region of interest" description="Disordered" evidence="1">
    <location>
        <begin position="1"/>
        <end position="29"/>
    </location>
</feature>
<protein>
    <submittedName>
        <fullName evidence="2">Uncharacterized protein</fullName>
    </submittedName>
</protein>
<organism evidence="2 3">
    <name type="scientific">Penicillium chermesinum</name>
    <dbReference type="NCBI Taxonomy" id="63820"/>
    <lineage>
        <taxon>Eukaryota</taxon>
        <taxon>Fungi</taxon>
        <taxon>Dikarya</taxon>
        <taxon>Ascomycota</taxon>
        <taxon>Pezizomycotina</taxon>
        <taxon>Eurotiomycetes</taxon>
        <taxon>Eurotiomycetidae</taxon>
        <taxon>Eurotiales</taxon>
        <taxon>Aspergillaceae</taxon>
        <taxon>Penicillium</taxon>
    </lineage>
</organism>
<proteinExistence type="predicted"/>
<dbReference type="AlphaFoldDB" id="A0A9W9PKG7"/>
<dbReference type="Proteomes" id="UP001150941">
    <property type="component" value="Unassembled WGS sequence"/>
</dbReference>
<feature type="compositionally biased region" description="Basic and acidic residues" evidence="1">
    <location>
        <begin position="148"/>
        <end position="167"/>
    </location>
</feature>
<sequence>MGPKTQAQAQGSPSPARRSTSRQASPKQSVITTDNMELLWLYHLASGAHILTLLRKPNHQVIATHFGIPYKTVASRYTRIREQFKHVELTEAAQRHMSTSARVSASKYKVTKQRAPPKSKAKVTDEDDEDKPAPTKKSPGHSLSFDGDDFHGDDEHIPIHDDREYRY</sequence>